<name>A0A553PA10_TIGCA</name>
<dbReference type="EMBL" id="VCGU01000005">
    <property type="protein sequence ID" value="TRY74509.1"/>
    <property type="molecule type" value="Genomic_DNA"/>
</dbReference>
<keyword evidence="3" id="KW-1185">Reference proteome</keyword>
<gene>
    <name evidence="2" type="ORF">TCAL_15639</name>
</gene>
<feature type="non-terminal residue" evidence="2">
    <location>
        <position position="229"/>
    </location>
</feature>
<dbReference type="InterPro" id="IPR036706">
    <property type="entry name" value="VOMI_sf"/>
</dbReference>
<reference evidence="2 3" key="1">
    <citation type="journal article" date="2018" name="Nat. Ecol. Evol.">
        <title>Genomic signatures of mitonuclear coevolution across populations of Tigriopus californicus.</title>
        <authorList>
            <person name="Barreto F.S."/>
            <person name="Watson E.T."/>
            <person name="Lima T.G."/>
            <person name="Willett C.S."/>
            <person name="Edmands S."/>
            <person name="Li W."/>
            <person name="Burton R.S."/>
        </authorList>
    </citation>
    <scope>NUCLEOTIDE SEQUENCE [LARGE SCALE GENOMIC DNA]</scope>
    <source>
        <strain evidence="2 3">San Diego</strain>
    </source>
</reference>
<evidence type="ECO:0000313" key="2">
    <source>
        <dbReference type="EMBL" id="TRY74509.1"/>
    </source>
</evidence>
<keyword evidence="1" id="KW-0732">Signal</keyword>
<organism evidence="2 3">
    <name type="scientific">Tigriopus californicus</name>
    <name type="common">Marine copepod</name>
    <dbReference type="NCBI Taxonomy" id="6832"/>
    <lineage>
        <taxon>Eukaryota</taxon>
        <taxon>Metazoa</taxon>
        <taxon>Ecdysozoa</taxon>
        <taxon>Arthropoda</taxon>
        <taxon>Crustacea</taxon>
        <taxon>Multicrustacea</taxon>
        <taxon>Hexanauplia</taxon>
        <taxon>Copepoda</taxon>
        <taxon>Harpacticoida</taxon>
        <taxon>Harpacticidae</taxon>
        <taxon>Tigriopus</taxon>
    </lineage>
</organism>
<evidence type="ECO:0008006" key="4">
    <source>
        <dbReference type="Google" id="ProtNLM"/>
    </source>
</evidence>
<evidence type="ECO:0000256" key="1">
    <source>
        <dbReference type="SAM" id="SignalP"/>
    </source>
</evidence>
<feature type="chain" id="PRO_5021718601" description="Apple domain-containing protein" evidence="1">
    <location>
        <begin position="29"/>
        <end position="229"/>
    </location>
</feature>
<feature type="signal peptide" evidence="1">
    <location>
        <begin position="1"/>
        <end position="28"/>
    </location>
</feature>
<dbReference type="Gene3D" id="2.100.10.20">
    <property type="entry name" value="Vitelline membrane outer layer protein I (VOMI)"/>
    <property type="match status" value="1"/>
</dbReference>
<proteinExistence type="predicted"/>
<dbReference type="AlphaFoldDB" id="A0A553PA10"/>
<accession>A0A553PA10</accession>
<sequence>MALNNLQGHWCPFIVVTLLTIYRHPVLGSGYERRSASFSSYNRSKLSEVAICPASNIVCAGVCQTTKGCSSYKLQDQSCVLIDASQLNFSPENEEELQLHVDISFAPKVLHFEGNELPKGDWAFEQFCSKSGSFVTSYSTNSSEHEPGSGTILTDIAMVCSDGTDLRIGNRMEDPIPPPQDSCDKGYNAAWINRLNVTEASGSQIFAYATALQLICSSEEWSEINDSNT</sequence>
<comment type="caution">
    <text evidence="2">The sequence shown here is derived from an EMBL/GenBank/DDBJ whole genome shotgun (WGS) entry which is preliminary data.</text>
</comment>
<evidence type="ECO:0000313" key="3">
    <source>
        <dbReference type="Proteomes" id="UP000318571"/>
    </source>
</evidence>
<protein>
    <recommendedName>
        <fullName evidence="4">Apple domain-containing protein</fullName>
    </recommendedName>
</protein>
<dbReference type="Proteomes" id="UP000318571">
    <property type="component" value="Chromosome 2"/>
</dbReference>